<gene>
    <name evidence="3" type="ORF">OBRU01_01742</name>
</gene>
<reference evidence="3 4" key="1">
    <citation type="journal article" date="2015" name="Genome Biol. Evol.">
        <title>The genome of winter moth (Operophtera brumata) provides a genomic perspective on sexual dimorphism and phenology.</title>
        <authorList>
            <person name="Derks M.F."/>
            <person name="Smit S."/>
            <person name="Salis L."/>
            <person name="Schijlen E."/>
            <person name="Bossers A."/>
            <person name="Mateman C."/>
            <person name="Pijl A.S."/>
            <person name="de Ridder D."/>
            <person name="Groenen M.A."/>
            <person name="Visser M.E."/>
            <person name="Megens H.J."/>
        </authorList>
    </citation>
    <scope>NUCLEOTIDE SEQUENCE [LARGE SCALE GENOMIC DNA]</scope>
    <source>
        <strain evidence="3">WM2013NL</strain>
        <tissue evidence="3">Head and thorax</tissue>
    </source>
</reference>
<keyword evidence="2" id="KW-0732">Signal</keyword>
<accession>A0A0L7LT31</accession>
<sequence length="99" mass="10718">MVRDLVVVVVELLLKVHFVILQGSGGGARDPAAGRATPYPAPPLPDRDSGYGDEETRSIDWGSVLSLSSRSALDPPEDAWPDDWGWSEDSFVRLLVPTS</sequence>
<evidence type="ECO:0000313" key="4">
    <source>
        <dbReference type="Proteomes" id="UP000037510"/>
    </source>
</evidence>
<feature type="compositionally biased region" description="Basic and acidic residues" evidence="1">
    <location>
        <begin position="45"/>
        <end position="57"/>
    </location>
</feature>
<feature type="signal peptide" evidence="2">
    <location>
        <begin position="1"/>
        <end position="21"/>
    </location>
</feature>
<comment type="caution">
    <text evidence="3">The sequence shown here is derived from an EMBL/GenBank/DDBJ whole genome shotgun (WGS) entry which is preliminary data.</text>
</comment>
<protein>
    <submittedName>
        <fullName evidence="3">Putative Tara 1A</fullName>
    </submittedName>
</protein>
<evidence type="ECO:0000313" key="3">
    <source>
        <dbReference type="EMBL" id="KOB78602.1"/>
    </source>
</evidence>
<organism evidence="3 4">
    <name type="scientific">Operophtera brumata</name>
    <name type="common">Winter moth</name>
    <name type="synonym">Phalaena brumata</name>
    <dbReference type="NCBI Taxonomy" id="104452"/>
    <lineage>
        <taxon>Eukaryota</taxon>
        <taxon>Metazoa</taxon>
        <taxon>Ecdysozoa</taxon>
        <taxon>Arthropoda</taxon>
        <taxon>Hexapoda</taxon>
        <taxon>Insecta</taxon>
        <taxon>Pterygota</taxon>
        <taxon>Neoptera</taxon>
        <taxon>Endopterygota</taxon>
        <taxon>Lepidoptera</taxon>
        <taxon>Glossata</taxon>
        <taxon>Ditrysia</taxon>
        <taxon>Geometroidea</taxon>
        <taxon>Geometridae</taxon>
        <taxon>Larentiinae</taxon>
        <taxon>Operophtera</taxon>
    </lineage>
</organism>
<proteinExistence type="predicted"/>
<name>A0A0L7LT31_OPEBR</name>
<dbReference type="Proteomes" id="UP000037510">
    <property type="component" value="Unassembled WGS sequence"/>
</dbReference>
<evidence type="ECO:0000256" key="1">
    <source>
        <dbReference type="SAM" id="MobiDB-lite"/>
    </source>
</evidence>
<evidence type="ECO:0000256" key="2">
    <source>
        <dbReference type="SAM" id="SignalP"/>
    </source>
</evidence>
<keyword evidence="4" id="KW-1185">Reference proteome</keyword>
<feature type="chain" id="PRO_5005573481" evidence="2">
    <location>
        <begin position="22"/>
        <end position="99"/>
    </location>
</feature>
<dbReference type="EMBL" id="JTDY01000146">
    <property type="protein sequence ID" value="KOB78602.1"/>
    <property type="molecule type" value="Genomic_DNA"/>
</dbReference>
<dbReference type="AlphaFoldDB" id="A0A0L7LT31"/>
<feature type="region of interest" description="Disordered" evidence="1">
    <location>
        <begin position="23"/>
        <end position="57"/>
    </location>
</feature>